<dbReference type="GO" id="GO:0015562">
    <property type="term" value="F:efflux transmembrane transporter activity"/>
    <property type="evidence" value="ECO:0007669"/>
    <property type="project" value="InterPro"/>
</dbReference>
<reference evidence="7 9" key="2">
    <citation type="submission" date="2016-11" db="EMBL/GenBank/DDBJ databases">
        <authorList>
            <person name="Varghese N."/>
            <person name="Submissions S."/>
        </authorList>
    </citation>
    <scope>NUCLEOTIDE SEQUENCE [LARGE SCALE GENOMIC DNA]</scope>
    <source>
        <strain evidence="7 9">DSM 7308</strain>
    </source>
</reference>
<dbReference type="AlphaFoldDB" id="A0A150FU44"/>
<evidence type="ECO:0000313" key="8">
    <source>
        <dbReference type="Proteomes" id="UP000092605"/>
    </source>
</evidence>
<evidence type="ECO:0000313" key="6">
    <source>
        <dbReference type="EMBL" id="KXZ40550.1"/>
    </source>
</evidence>
<dbReference type="Gene3D" id="2.40.50.100">
    <property type="match status" value="1"/>
</dbReference>
<keyword evidence="9" id="KW-1185">Reference proteome</keyword>
<dbReference type="InterPro" id="IPR058625">
    <property type="entry name" value="MdtA-like_BSH"/>
</dbReference>
<dbReference type="InterPro" id="IPR058792">
    <property type="entry name" value="Beta-barrel_RND_2"/>
</dbReference>
<dbReference type="Gene3D" id="2.40.30.170">
    <property type="match status" value="1"/>
</dbReference>
<evidence type="ECO:0000313" key="9">
    <source>
        <dbReference type="Proteomes" id="UP000323392"/>
    </source>
</evidence>
<evidence type="ECO:0000259" key="3">
    <source>
        <dbReference type="Pfam" id="PF25917"/>
    </source>
</evidence>
<comment type="caution">
    <text evidence="6">The sequence shown here is derived from an EMBL/GenBank/DDBJ whole genome shotgun (WGS) entry which is preliminary data.</text>
</comment>
<dbReference type="RefSeq" id="WP_066071597.1">
    <property type="nucleotide sequence ID" value="NZ_FRBG01000004.1"/>
</dbReference>
<name>A0A150FU44_CLOPD</name>
<dbReference type="Gene3D" id="1.10.287.470">
    <property type="entry name" value="Helix hairpin bin"/>
    <property type="match status" value="1"/>
</dbReference>
<dbReference type="EMBL" id="LSFY01000001">
    <property type="protein sequence ID" value="KXZ40550.1"/>
    <property type="molecule type" value="Genomic_DNA"/>
</dbReference>
<keyword evidence="2" id="KW-0813">Transport</keyword>
<feature type="domain" description="CusB-like beta-barrel" evidence="4">
    <location>
        <begin position="215"/>
        <end position="289"/>
    </location>
</feature>
<dbReference type="Gene3D" id="2.40.420.20">
    <property type="match status" value="1"/>
</dbReference>
<dbReference type="PROSITE" id="PS51257">
    <property type="entry name" value="PROKAR_LIPOPROTEIN"/>
    <property type="match status" value="1"/>
</dbReference>
<dbReference type="InterPro" id="IPR006143">
    <property type="entry name" value="RND_pump_MFP"/>
</dbReference>
<dbReference type="OrthoDB" id="9810430at2"/>
<dbReference type="PRINTS" id="PR01490">
    <property type="entry name" value="RTXTOXIND"/>
</dbReference>
<dbReference type="STRING" id="1121328.JWYL7_1625"/>
<dbReference type="Pfam" id="PF25917">
    <property type="entry name" value="BSH_RND"/>
    <property type="match status" value="1"/>
</dbReference>
<feature type="domain" description="YknX-like C-terminal permuted SH3-like" evidence="5">
    <location>
        <begin position="294"/>
        <end position="361"/>
    </location>
</feature>
<dbReference type="PATRIC" id="fig|1121328.3.peg.1636"/>
<evidence type="ECO:0000259" key="5">
    <source>
        <dbReference type="Pfam" id="PF25989"/>
    </source>
</evidence>
<feature type="domain" description="Multidrug resistance protein MdtA-like barrel-sandwich hybrid" evidence="3">
    <location>
        <begin position="58"/>
        <end position="205"/>
    </location>
</feature>
<proteinExistence type="inferred from homology"/>
<dbReference type="InterPro" id="IPR058637">
    <property type="entry name" value="YknX-like_C"/>
</dbReference>
<dbReference type="PANTHER" id="PTHR30469:SF15">
    <property type="entry name" value="HLYD FAMILY OF SECRETION PROTEINS"/>
    <property type="match status" value="1"/>
</dbReference>
<comment type="similarity">
    <text evidence="1">Belongs to the membrane fusion protein (MFP) (TC 8.A.1) family.</text>
</comment>
<organism evidence="6 8">
    <name type="scientific">Alkalithermobacter thermoalcaliphilus JW-YL-7 = DSM 7308</name>
    <dbReference type="NCBI Taxonomy" id="1121328"/>
    <lineage>
        <taxon>Bacteria</taxon>
        <taxon>Bacillati</taxon>
        <taxon>Bacillota</taxon>
        <taxon>Clostridia</taxon>
        <taxon>Peptostreptococcales</taxon>
        <taxon>Tepidibacteraceae</taxon>
        <taxon>Alkalithermobacter</taxon>
    </lineage>
</organism>
<dbReference type="GO" id="GO:1990281">
    <property type="term" value="C:efflux pump complex"/>
    <property type="evidence" value="ECO:0007669"/>
    <property type="project" value="TreeGrafter"/>
</dbReference>
<dbReference type="Pfam" id="PF25989">
    <property type="entry name" value="YknX_C"/>
    <property type="match status" value="1"/>
</dbReference>
<dbReference type="Pfam" id="PF25954">
    <property type="entry name" value="Beta-barrel_RND_2"/>
    <property type="match status" value="1"/>
</dbReference>
<dbReference type="NCBIfam" id="TIGR01730">
    <property type="entry name" value="RND_mfp"/>
    <property type="match status" value="1"/>
</dbReference>
<dbReference type="EMBL" id="FRBG01000004">
    <property type="protein sequence ID" value="SHK70983.1"/>
    <property type="molecule type" value="Genomic_DNA"/>
</dbReference>
<dbReference type="Proteomes" id="UP000092605">
    <property type="component" value="Unassembled WGS sequence"/>
</dbReference>
<evidence type="ECO:0000256" key="2">
    <source>
        <dbReference type="ARBA" id="ARBA00022448"/>
    </source>
</evidence>
<evidence type="ECO:0000313" key="7">
    <source>
        <dbReference type="EMBL" id="SHK70983.1"/>
    </source>
</evidence>
<reference evidence="6 8" key="1">
    <citation type="submission" date="2016-02" db="EMBL/GenBank/DDBJ databases">
        <title>Draft genome sequence for Clostridium paradoxum JW-YL-7.</title>
        <authorList>
            <person name="Utturkar S.M."/>
            <person name="Lancaster A."/>
            <person name="Poole F.L."/>
            <person name="Adams M.W."/>
            <person name="Brown S.D."/>
        </authorList>
    </citation>
    <scope>NUCLEOTIDE SEQUENCE [LARGE SCALE GENOMIC DNA]</scope>
    <source>
        <strain evidence="6 8">JW-YL-7</strain>
    </source>
</reference>
<sequence precursor="true">MKKLMLIILCAVFVFSGCQKQVEQLEQETLQSVKTYESKAIDLSLRTDLTGKVVPFERVNLSPKMPGKVSSINVNVGDKVKKGDILFTLDQKDILNAIAQAQASYDLALASYENIKNQVKVFDENYERMKKMFESGFISKEELEKYEMSRANLPNLDIAKLQLNQSKVMLDNAKSNIEDTIIRSPISGVVTSINVNVGEIASSAVFSVVVMNIDKVYVDVNVSESLVNRLNVGDSVDIYIDSVKADPFKAKIKSISISNTMTYPVRIELDNSENLIKPGMNARVSFVTEKRESVLAVPSSAVVVKNGESVVFIVENDKAIIRPVKIGIDNGEYVEIVEGLVEGESVVVKGQEYLEDKSKVVVVE</sequence>
<dbReference type="Proteomes" id="UP000323392">
    <property type="component" value="Unassembled WGS sequence"/>
</dbReference>
<dbReference type="FunFam" id="2.40.420.20:FF:000006">
    <property type="entry name" value="RND family efflux transporter MFP subunit"/>
    <property type="match status" value="1"/>
</dbReference>
<dbReference type="SUPFAM" id="SSF111369">
    <property type="entry name" value="HlyD-like secretion proteins"/>
    <property type="match status" value="1"/>
</dbReference>
<protein>
    <submittedName>
        <fullName evidence="6">Efflux transporter, RND family, MFP subunit</fullName>
    </submittedName>
    <submittedName>
        <fullName evidence="7">RND family efflux transporter, MFP subunit</fullName>
    </submittedName>
</protein>
<dbReference type="PANTHER" id="PTHR30469">
    <property type="entry name" value="MULTIDRUG RESISTANCE PROTEIN MDTA"/>
    <property type="match status" value="1"/>
</dbReference>
<evidence type="ECO:0000259" key="4">
    <source>
        <dbReference type="Pfam" id="PF25954"/>
    </source>
</evidence>
<evidence type="ECO:0000256" key="1">
    <source>
        <dbReference type="ARBA" id="ARBA00009477"/>
    </source>
</evidence>
<gene>
    <name evidence="6" type="ORF">JWYL7_1625</name>
    <name evidence="7" type="ORF">SAMN05661008_00752</name>
</gene>
<accession>A0A150FU44</accession>